<gene>
    <name evidence="2" type="ORF">K469DRAFT_692211</name>
</gene>
<feature type="compositionally biased region" description="Basic and acidic residues" evidence="1">
    <location>
        <begin position="1"/>
        <end position="12"/>
    </location>
</feature>
<proteinExistence type="predicted"/>
<feature type="region of interest" description="Disordered" evidence="1">
    <location>
        <begin position="1"/>
        <end position="86"/>
    </location>
</feature>
<dbReference type="EMBL" id="ML994653">
    <property type="protein sequence ID" value="KAF2181371.1"/>
    <property type="molecule type" value="Genomic_DNA"/>
</dbReference>
<feature type="compositionally biased region" description="Basic residues" evidence="1">
    <location>
        <begin position="283"/>
        <end position="297"/>
    </location>
</feature>
<evidence type="ECO:0000313" key="2">
    <source>
        <dbReference type="EMBL" id="KAF2181371.1"/>
    </source>
</evidence>
<feature type="compositionally biased region" description="Basic residues" evidence="1">
    <location>
        <begin position="143"/>
        <end position="165"/>
    </location>
</feature>
<accession>A0A6A6DPF8</accession>
<feature type="region of interest" description="Disordered" evidence="1">
    <location>
        <begin position="131"/>
        <end position="165"/>
    </location>
</feature>
<dbReference type="Proteomes" id="UP000800200">
    <property type="component" value="Unassembled WGS sequence"/>
</dbReference>
<keyword evidence="3" id="KW-1185">Reference proteome</keyword>
<reference evidence="2" key="1">
    <citation type="journal article" date="2020" name="Stud. Mycol.">
        <title>101 Dothideomycetes genomes: a test case for predicting lifestyles and emergence of pathogens.</title>
        <authorList>
            <person name="Haridas S."/>
            <person name="Albert R."/>
            <person name="Binder M."/>
            <person name="Bloem J."/>
            <person name="Labutti K."/>
            <person name="Salamov A."/>
            <person name="Andreopoulos B."/>
            <person name="Baker S."/>
            <person name="Barry K."/>
            <person name="Bills G."/>
            <person name="Bluhm B."/>
            <person name="Cannon C."/>
            <person name="Castanera R."/>
            <person name="Culley D."/>
            <person name="Daum C."/>
            <person name="Ezra D."/>
            <person name="Gonzalez J."/>
            <person name="Henrissat B."/>
            <person name="Kuo A."/>
            <person name="Liang C."/>
            <person name="Lipzen A."/>
            <person name="Lutzoni F."/>
            <person name="Magnuson J."/>
            <person name="Mondo S."/>
            <person name="Nolan M."/>
            <person name="Ohm R."/>
            <person name="Pangilinan J."/>
            <person name="Park H.-J."/>
            <person name="Ramirez L."/>
            <person name="Alfaro M."/>
            <person name="Sun H."/>
            <person name="Tritt A."/>
            <person name="Yoshinaga Y."/>
            <person name="Zwiers L.-H."/>
            <person name="Turgeon B."/>
            <person name="Goodwin S."/>
            <person name="Spatafora J."/>
            <person name="Crous P."/>
            <person name="Grigoriev I."/>
        </authorList>
    </citation>
    <scope>NUCLEOTIDE SEQUENCE</scope>
    <source>
        <strain evidence="2">CBS 207.26</strain>
    </source>
</reference>
<evidence type="ECO:0000313" key="3">
    <source>
        <dbReference type="Proteomes" id="UP000800200"/>
    </source>
</evidence>
<feature type="compositionally biased region" description="Polar residues" evidence="1">
    <location>
        <begin position="131"/>
        <end position="142"/>
    </location>
</feature>
<protein>
    <submittedName>
        <fullName evidence="2">Uncharacterized protein</fullName>
    </submittedName>
</protein>
<feature type="region of interest" description="Disordered" evidence="1">
    <location>
        <begin position="283"/>
        <end position="309"/>
    </location>
</feature>
<organism evidence="2 3">
    <name type="scientific">Zopfia rhizophila CBS 207.26</name>
    <dbReference type="NCBI Taxonomy" id="1314779"/>
    <lineage>
        <taxon>Eukaryota</taxon>
        <taxon>Fungi</taxon>
        <taxon>Dikarya</taxon>
        <taxon>Ascomycota</taxon>
        <taxon>Pezizomycotina</taxon>
        <taxon>Dothideomycetes</taxon>
        <taxon>Dothideomycetes incertae sedis</taxon>
        <taxon>Zopfiaceae</taxon>
        <taxon>Zopfia</taxon>
    </lineage>
</organism>
<sequence length="309" mass="35318">MSSDHSLGEKEVASGLPTKVSNLRSVVHVHGTAIEKSKSGHHKKYSKYSNDIGSQGSKLPRRDDCGRTNRYRNTGHGTCPDNGRNGTHALAKVEEAYDIGEATEKLETKEAESMQQNENSDIHFFEPFHNQSHNQSHSVQRSGRSRKASRKTKNAVGRHRKRPTNLVVRRRKNGRENVLTLENGTLQNLFLRLEQPYQKVQKRTSHAASGLGKLLIYEDLKTQLEHHELFPQLLGSSAVLRQLKSTTIQERHLLLQQLAKWQQSYIMGQQNQEAFKVRFQLKNHQRHRGLKPKKRPSQKQTGPLPQRQS</sequence>
<name>A0A6A6DPF8_9PEZI</name>
<dbReference type="AlphaFoldDB" id="A0A6A6DPF8"/>
<feature type="compositionally biased region" description="Polar residues" evidence="1">
    <location>
        <begin position="298"/>
        <end position="309"/>
    </location>
</feature>
<evidence type="ECO:0000256" key="1">
    <source>
        <dbReference type="SAM" id="MobiDB-lite"/>
    </source>
</evidence>